<dbReference type="VEuPathDB" id="FungiDB:CJI96_0002660"/>
<dbReference type="PANTHER" id="PTHR48022">
    <property type="entry name" value="PLASTIDIC GLUCOSE TRANSPORTER 4"/>
    <property type="match status" value="1"/>
</dbReference>
<dbReference type="InterPro" id="IPR005828">
    <property type="entry name" value="MFS_sugar_transport-like"/>
</dbReference>
<dbReference type="Pfam" id="PF00083">
    <property type="entry name" value="Sugar_tr"/>
    <property type="match status" value="1"/>
</dbReference>
<feature type="transmembrane region" description="Helical" evidence="7">
    <location>
        <begin position="110"/>
        <end position="129"/>
    </location>
</feature>
<feature type="transmembrane region" description="Helical" evidence="7">
    <location>
        <begin position="36"/>
        <end position="59"/>
    </location>
</feature>
<dbReference type="GO" id="GO:0016020">
    <property type="term" value="C:membrane"/>
    <property type="evidence" value="ECO:0007669"/>
    <property type="project" value="UniProtKB-SubCell"/>
</dbReference>
<comment type="caution">
    <text evidence="9">The sequence shown here is derived from an EMBL/GenBank/DDBJ whole genome shotgun (WGS) entry which is preliminary data.</text>
</comment>
<feature type="transmembrane region" description="Helical" evidence="7">
    <location>
        <begin position="291"/>
        <end position="312"/>
    </location>
</feature>
<evidence type="ECO:0000256" key="3">
    <source>
        <dbReference type="ARBA" id="ARBA00022448"/>
    </source>
</evidence>
<feature type="transmembrane region" description="Helical" evidence="7">
    <location>
        <begin position="385"/>
        <end position="405"/>
    </location>
</feature>
<dbReference type="Proteomes" id="UP000037122">
    <property type="component" value="Unassembled WGS sequence"/>
</dbReference>
<dbReference type="SUPFAM" id="SSF103473">
    <property type="entry name" value="MFS general substrate transporter"/>
    <property type="match status" value="1"/>
</dbReference>
<feature type="transmembrane region" description="Helical" evidence="7">
    <location>
        <begin position="356"/>
        <end position="379"/>
    </location>
</feature>
<dbReference type="VEuPathDB" id="FungiDB:CJI97_001078"/>
<feature type="transmembrane region" description="Helical" evidence="7">
    <location>
        <begin position="169"/>
        <end position="186"/>
    </location>
</feature>
<feature type="transmembrane region" description="Helical" evidence="7">
    <location>
        <begin position="135"/>
        <end position="157"/>
    </location>
</feature>
<accession>A0A0L0NTU4</accession>
<evidence type="ECO:0000256" key="2">
    <source>
        <dbReference type="ARBA" id="ARBA00010992"/>
    </source>
</evidence>
<dbReference type="Gene3D" id="1.20.1250.20">
    <property type="entry name" value="MFS general substrate transporter like domains"/>
    <property type="match status" value="1"/>
</dbReference>
<dbReference type="InterPro" id="IPR005829">
    <property type="entry name" value="Sugar_transporter_CS"/>
</dbReference>
<feature type="transmembrane region" description="Helical" evidence="7">
    <location>
        <begin position="426"/>
        <end position="448"/>
    </location>
</feature>
<keyword evidence="6 7" id="KW-0472">Membrane</keyword>
<reference evidence="10" key="1">
    <citation type="journal article" date="2015" name="BMC Genomics">
        <title>Draft genome of a commonly misdiagnosed multidrug resistant pathogen Candida auris.</title>
        <authorList>
            <person name="Chatterjee S."/>
            <person name="Alampalli S.V."/>
            <person name="Nageshan R.K."/>
            <person name="Chettiar S.T."/>
            <person name="Joshi S."/>
            <person name="Tatu U.S."/>
        </authorList>
    </citation>
    <scope>NUCLEOTIDE SEQUENCE [LARGE SCALE GENOMIC DNA]</scope>
    <source>
        <strain evidence="10">6684</strain>
    </source>
</reference>
<evidence type="ECO:0000256" key="1">
    <source>
        <dbReference type="ARBA" id="ARBA00004141"/>
    </source>
</evidence>
<organism evidence="9 10">
    <name type="scientific">Candidozyma auris</name>
    <name type="common">Yeast</name>
    <name type="synonym">Candida auris</name>
    <dbReference type="NCBI Taxonomy" id="498019"/>
    <lineage>
        <taxon>Eukaryota</taxon>
        <taxon>Fungi</taxon>
        <taxon>Dikarya</taxon>
        <taxon>Ascomycota</taxon>
        <taxon>Saccharomycotina</taxon>
        <taxon>Pichiomycetes</taxon>
        <taxon>Metschnikowiaceae</taxon>
        <taxon>Candidozyma</taxon>
    </lineage>
</organism>
<gene>
    <name evidence="9" type="ORF">QG37_06535</name>
</gene>
<protein>
    <recommendedName>
        <fullName evidence="8">Major facilitator superfamily (MFS) profile domain-containing protein</fullName>
    </recommendedName>
</protein>
<keyword evidence="4 7" id="KW-0812">Transmembrane</keyword>
<dbReference type="GO" id="GO:0005351">
    <property type="term" value="F:carbohydrate:proton symporter activity"/>
    <property type="evidence" value="ECO:0007669"/>
    <property type="project" value="TreeGrafter"/>
</dbReference>
<name>A0A0L0NTU4_CANAR</name>
<dbReference type="PANTHER" id="PTHR48022:SF3">
    <property type="entry name" value="HEXOSE TRANSPORTER PROTEIN (AFU_ORTHOLOGUE AFUA_8G04480)-RELATED"/>
    <property type="match status" value="1"/>
</dbReference>
<dbReference type="InterPro" id="IPR020846">
    <property type="entry name" value="MFS_dom"/>
</dbReference>
<evidence type="ECO:0000256" key="6">
    <source>
        <dbReference type="ARBA" id="ARBA00023136"/>
    </source>
</evidence>
<comment type="subcellular location">
    <subcellularLocation>
        <location evidence="1">Membrane</location>
        <topology evidence="1">Multi-pass membrane protein</topology>
    </subcellularLocation>
</comment>
<feature type="transmembrane region" description="Helical" evidence="7">
    <location>
        <begin position="79"/>
        <end position="103"/>
    </location>
</feature>
<evidence type="ECO:0000313" key="9">
    <source>
        <dbReference type="EMBL" id="KND97075.1"/>
    </source>
</evidence>
<evidence type="ECO:0000256" key="5">
    <source>
        <dbReference type="ARBA" id="ARBA00022989"/>
    </source>
</evidence>
<feature type="transmembrane region" description="Helical" evidence="7">
    <location>
        <begin position="198"/>
        <end position="221"/>
    </location>
</feature>
<dbReference type="EMBL" id="LGST01000045">
    <property type="protein sequence ID" value="KND97075.1"/>
    <property type="molecule type" value="Genomic_DNA"/>
</dbReference>
<dbReference type="FunFam" id="1.20.1250.20:FF:000117">
    <property type="entry name" value="MFS hexose transporter"/>
    <property type="match status" value="1"/>
</dbReference>
<evidence type="ECO:0000256" key="4">
    <source>
        <dbReference type="ARBA" id="ARBA00022692"/>
    </source>
</evidence>
<feature type="domain" description="Major facilitator superfamily (MFS) profile" evidence="8">
    <location>
        <begin position="42"/>
        <end position="479"/>
    </location>
</feature>
<evidence type="ECO:0000256" key="7">
    <source>
        <dbReference type="SAM" id="Phobius"/>
    </source>
</evidence>
<keyword evidence="5 7" id="KW-1133">Transmembrane helix</keyword>
<dbReference type="VEuPathDB" id="FungiDB:QG37_06535"/>
<dbReference type="VEuPathDB" id="FungiDB:CJJ09_003072"/>
<dbReference type="InterPro" id="IPR036259">
    <property type="entry name" value="MFS_trans_sf"/>
</dbReference>
<dbReference type="PROSITE" id="PS00216">
    <property type="entry name" value="SUGAR_TRANSPORT_1"/>
    <property type="match status" value="1"/>
</dbReference>
<dbReference type="VEuPathDB" id="FungiDB:CJJ07_000395"/>
<dbReference type="PROSITE" id="PS50850">
    <property type="entry name" value="MFS"/>
    <property type="match status" value="1"/>
</dbReference>
<proteinExistence type="inferred from homology"/>
<sequence length="530" mass="58731">MFSKLFGTKNIEDIVGKPIAEVLPQHGKPWYFVKHLFLLNILMIVPLLSSATTGFDGSLMNGLQSMQEWRDQFNSPKGAMLGFVNAAQSIGGAIGLPFCGWLSDYLGRKWTLFIGLFLIVVATIIQATGHVLAQLIVSRFIVGAAGMLAVQPAPLLIAETAYPTHRGKITCMYWSVYYVGAILASWACYGCTGRGDSWAWRIPVILQCAFPVVQLCGLYFVPESPRWLISKGQVDKAKRILADYHAGGDMDSPLVDVEIKEIMAALEMELQAKQTTWKSLIATPGNRKRTYIAVTLGLASQWSGTGVVSYYFTLVLDTIGITSSSMQTLINGFLQIFNFVFATLSALLVDFFGRRLLFLWSGIGMLISYVIWTACSAVFDNTGSVAAGRAVVGFIFIFFFHYDIAYTPLLMGYPTEIFPYSLRSKGVSVVLMMTAISLIISSFCNSIAMDNIGWRYYIVFCVLLAVIVVNTYFFYPETKGYSLEEVAMLFDGEKATDLEAVISHKHQDESELLLADKKTDVDHIEEVATR</sequence>
<comment type="similarity">
    <text evidence="2">Belongs to the major facilitator superfamily. Sugar transporter (TC 2.A.1.1) family.</text>
</comment>
<dbReference type="InterPro" id="IPR050360">
    <property type="entry name" value="MFS_Sugar_Transporters"/>
</dbReference>
<feature type="transmembrane region" description="Helical" evidence="7">
    <location>
        <begin position="332"/>
        <end position="349"/>
    </location>
</feature>
<dbReference type="AlphaFoldDB" id="A0A0L0NTU4"/>
<dbReference type="VEuPathDB" id="FungiDB:B9J08_001526"/>
<evidence type="ECO:0000259" key="8">
    <source>
        <dbReference type="PROSITE" id="PS50850"/>
    </source>
</evidence>
<keyword evidence="3" id="KW-0813">Transport</keyword>
<feature type="transmembrane region" description="Helical" evidence="7">
    <location>
        <begin position="454"/>
        <end position="475"/>
    </location>
</feature>
<evidence type="ECO:0000313" key="10">
    <source>
        <dbReference type="Proteomes" id="UP000037122"/>
    </source>
</evidence>